<accession>A0ACC2LW33</accession>
<evidence type="ECO:0000313" key="1">
    <source>
        <dbReference type="EMBL" id="KAJ8637615.1"/>
    </source>
</evidence>
<reference evidence="1 2" key="1">
    <citation type="journal article" date="2022" name="Hortic Res">
        <title>A haplotype resolved chromosomal level avocado genome allows analysis of novel avocado genes.</title>
        <authorList>
            <person name="Nath O."/>
            <person name="Fletcher S.J."/>
            <person name="Hayward A."/>
            <person name="Shaw L.M."/>
            <person name="Masouleh A.K."/>
            <person name="Furtado A."/>
            <person name="Henry R.J."/>
            <person name="Mitter N."/>
        </authorList>
    </citation>
    <scope>NUCLEOTIDE SEQUENCE [LARGE SCALE GENOMIC DNA]</scope>
    <source>
        <strain evidence="2">cv. Hass</strain>
    </source>
</reference>
<sequence>MILGGVEDEESSFYSRIFHLLSAAANKDMHQRCRMMTGGTYSCLFLVVVEEFGKKRSWWSGLFPTAEDAGDDANCIVSSLALSACNSQSILNTALTINIAHVACTASNPSLTPSYPTLVPNPSPTTTGNPTSSAANSHPKSYVSLFPPLAPPEPLPLQPPVWVDGKLTIRIPQQMISNRKESFSFSGIGRFAGRRPSLERVEHWIHASWRLSRPCLISLTDKGHFIFRFNSQEDRDSTVGQSPFLFDKKKLLLLPWTPGQSEDSWPAITPVWIRLRGLPFHCWSSDILMSIASTIGKPLRLDEIIATQRILSFARILVNLDVATPCPKFISVDLEGDGMVEVEIQYENIPCSECLSVGHLSDKCPFSIKSGILRKLPSAQLLPRDGVSATATWPEAVAAASPSSLSTFAKESVQALVGTAVTVDAEESVQVPVATAVTVDVVPQDSPNPVIHVCPYSSPPLDITHNFLEISQ</sequence>
<organism evidence="1 2">
    <name type="scientific">Persea americana</name>
    <name type="common">Avocado</name>
    <dbReference type="NCBI Taxonomy" id="3435"/>
    <lineage>
        <taxon>Eukaryota</taxon>
        <taxon>Viridiplantae</taxon>
        <taxon>Streptophyta</taxon>
        <taxon>Embryophyta</taxon>
        <taxon>Tracheophyta</taxon>
        <taxon>Spermatophyta</taxon>
        <taxon>Magnoliopsida</taxon>
        <taxon>Magnoliidae</taxon>
        <taxon>Laurales</taxon>
        <taxon>Lauraceae</taxon>
        <taxon>Persea</taxon>
    </lineage>
</organism>
<dbReference type="EMBL" id="CM056811">
    <property type="protein sequence ID" value="KAJ8637615.1"/>
    <property type="molecule type" value="Genomic_DNA"/>
</dbReference>
<keyword evidence="2" id="KW-1185">Reference proteome</keyword>
<protein>
    <submittedName>
        <fullName evidence="1">Uncharacterized protein</fullName>
    </submittedName>
</protein>
<proteinExistence type="predicted"/>
<gene>
    <name evidence="1" type="ORF">MRB53_011882</name>
</gene>
<dbReference type="Proteomes" id="UP001234297">
    <property type="component" value="Chromosome 3"/>
</dbReference>
<evidence type="ECO:0000313" key="2">
    <source>
        <dbReference type="Proteomes" id="UP001234297"/>
    </source>
</evidence>
<name>A0ACC2LW33_PERAE</name>
<comment type="caution">
    <text evidence="1">The sequence shown here is derived from an EMBL/GenBank/DDBJ whole genome shotgun (WGS) entry which is preliminary data.</text>
</comment>